<protein>
    <submittedName>
        <fullName evidence="2">SMI1/KNR4 family protein</fullName>
    </submittedName>
</protein>
<dbReference type="SUPFAM" id="SSF160631">
    <property type="entry name" value="SMI1/KNR4-like"/>
    <property type="match status" value="1"/>
</dbReference>
<dbReference type="Gene3D" id="3.40.1580.10">
    <property type="entry name" value="SMI1/KNR4-like"/>
    <property type="match status" value="1"/>
</dbReference>
<reference evidence="2 3" key="1">
    <citation type="journal article" date="2021" name="ISME Commun">
        <title>Automated analysis of genomic sequences facilitates high-throughput and comprehensive description of bacteria.</title>
        <authorList>
            <person name="Hitch T.C.A."/>
        </authorList>
    </citation>
    <scope>NUCLEOTIDE SEQUENCE [LARGE SCALE GENOMIC DNA]</scope>
    <source>
        <strain evidence="2 3">Sanger_31</strain>
    </source>
</reference>
<organism evidence="2 3">
    <name type="scientific">Hominimerdicola aceti</name>
    <dbReference type="NCBI Taxonomy" id="2981726"/>
    <lineage>
        <taxon>Bacteria</taxon>
        <taxon>Bacillati</taxon>
        <taxon>Bacillota</taxon>
        <taxon>Clostridia</taxon>
        <taxon>Eubacteriales</taxon>
        <taxon>Oscillospiraceae</taxon>
        <taxon>Hominimerdicola</taxon>
    </lineage>
</organism>
<sequence length="135" mass="15478">MNKNIINLVSKMDLNKSADEKEIMEVENRIGVKLPIQYKEFMLYSNGAEGELGENSYLVIWPIEEIISLNEAYSVNQYTPGILYFGSDGGDIAYAFDIRNENISIIEIPFESIHIEDAQLCAYGFNDFIEKMYNE</sequence>
<dbReference type="InterPro" id="IPR018958">
    <property type="entry name" value="Knr4/Smi1-like_dom"/>
</dbReference>
<feature type="domain" description="Knr4/Smi1-like" evidence="1">
    <location>
        <begin position="17"/>
        <end position="131"/>
    </location>
</feature>
<dbReference type="AlphaFoldDB" id="A0AAE3LHZ3"/>
<proteinExistence type="predicted"/>
<accession>A0AAE3LHZ3</accession>
<dbReference type="SMART" id="SM00860">
    <property type="entry name" value="SMI1_KNR4"/>
    <property type="match status" value="1"/>
</dbReference>
<dbReference type="Pfam" id="PF09346">
    <property type="entry name" value="SMI1_KNR4"/>
    <property type="match status" value="1"/>
</dbReference>
<comment type="caution">
    <text evidence="2">The sequence shown here is derived from an EMBL/GenBank/DDBJ whole genome shotgun (WGS) entry which is preliminary data.</text>
</comment>
<evidence type="ECO:0000313" key="2">
    <source>
        <dbReference type="EMBL" id="MCU6706273.1"/>
    </source>
</evidence>
<keyword evidence="3" id="KW-1185">Reference proteome</keyword>
<dbReference type="EMBL" id="JAOQJZ010000010">
    <property type="protein sequence ID" value="MCU6706273.1"/>
    <property type="molecule type" value="Genomic_DNA"/>
</dbReference>
<dbReference type="Proteomes" id="UP001208131">
    <property type="component" value="Unassembled WGS sequence"/>
</dbReference>
<dbReference type="RefSeq" id="WP_117865556.1">
    <property type="nucleotide sequence ID" value="NZ_JAOQJZ010000010.1"/>
</dbReference>
<name>A0AAE3LHZ3_9FIRM</name>
<gene>
    <name evidence="2" type="ORF">OCV57_10115</name>
</gene>
<evidence type="ECO:0000313" key="3">
    <source>
        <dbReference type="Proteomes" id="UP001208131"/>
    </source>
</evidence>
<evidence type="ECO:0000259" key="1">
    <source>
        <dbReference type="SMART" id="SM00860"/>
    </source>
</evidence>
<dbReference type="InterPro" id="IPR037883">
    <property type="entry name" value="Knr4/Smi1-like_sf"/>
</dbReference>